<dbReference type="EMBL" id="KL142419">
    <property type="protein sequence ID" value="KDR66884.1"/>
    <property type="molecule type" value="Genomic_DNA"/>
</dbReference>
<dbReference type="EC" id="2.1.1.261" evidence="7"/>
<evidence type="ECO:0000256" key="2">
    <source>
        <dbReference type="ARBA" id="ARBA00008361"/>
    </source>
</evidence>
<dbReference type="GO" id="GO:0009820">
    <property type="term" value="P:alkaloid metabolic process"/>
    <property type="evidence" value="ECO:0007669"/>
    <property type="project" value="UniProtKB-KW"/>
</dbReference>
<keyword evidence="5" id="KW-0489">Methyltransferase</keyword>
<dbReference type="HOGENOM" id="CLU_049766_0_2_1"/>
<evidence type="ECO:0000256" key="1">
    <source>
        <dbReference type="ARBA" id="ARBA00005107"/>
    </source>
</evidence>
<organism evidence="10 11">
    <name type="scientific">Galerina marginata (strain CBS 339.88)</name>
    <dbReference type="NCBI Taxonomy" id="685588"/>
    <lineage>
        <taxon>Eukaryota</taxon>
        <taxon>Fungi</taxon>
        <taxon>Dikarya</taxon>
        <taxon>Basidiomycota</taxon>
        <taxon>Agaricomycotina</taxon>
        <taxon>Agaricomycetes</taxon>
        <taxon>Agaricomycetidae</taxon>
        <taxon>Agaricales</taxon>
        <taxon>Agaricineae</taxon>
        <taxon>Strophariaceae</taxon>
        <taxon>Galerina</taxon>
    </lineage>
</organism>
<keyword evidence="11" id="KW-1185">Reference proteome</keyword>
<evidence type="ECO:0000259" key="9">
    <source>
        <dbReference type="Pfam" id="PF10017"/>
    </source>
</evidence>
<dbReference type="PIRSF" id="PIRSF018005">
    <property type="entry name" value="UCP018005"/>
    <property type="match status" value="1"/>
</dbReference>
<gene>
    <name evidence="10" type="ORF">GALMADRAFT_258766</name>
</gene>
<dbReference type="SMR" id="A0A067SGM5"/>
<dbReference type="STRING" id="685588.A0A067SGM5"/>
<sequence>MSQIEVLDIRGSKEATGSTPHLRAEILQGLSKSPGHRTIPGETLFDETGLKMYDEGMKTWRKWYYPFEAEKEILEVRGLEIAKLLKTSSKGEAVLIELGAGSLEKTSQILLSAAQIAETADNSTTNPITYYALDLEHRELERTLAALQDAIGPRIAGKITTKGMWGTYEDGIRVVERNDLKFPSDVPLHILFLGGTIGNFSKADGDIAFLKSLPLNRKRGDTLLLGVDRAKAVELIERAYGFAAATGWIMNGLKVSGRVLTGDEELFESGNWERYSKYNEELGRYEAGYKSRKDQTIKVAKDVDIVFSKDEVILVTYSNKYTDAEIKTVFDGAGLEIVESWMDKKAQYCLFLLKAVS</sequence>
<dbReference type="Proteomes" id="UP000027222">
    <property type="component" value="Unassembled WGS sequence"/>
</dbReference>
<evidence type="ECO:0000313" key="11">
    <source>
        <dbReference type="Proteomes" id="UP000027222"/>
    </source>
</evidence>
<dbReference type="Gene3D" id="3.40.50.150">
    <property type="entry name" value="Vaccinia Virus protein VP39"/>
    <property type="match status" value="1"/>
</dbReference>
<accession>A0A067SGM5</accession>
<dbReference type="GO" id="GO:0032259">
    <property type="term" value="P:methylation"/>
    <property type="evidence" value="ECO:0007669"/>
    <property type="project" value="UniProtKB-KW"/>
</dbReference>
<dbReference type="GO" id="GO:0008168">
    <property type="term" value="F:methyltransferase activity"/>
    <property type="evidence" value="ECO:0007669"/>
    <property type="project" value="UniProtKB-KW"/>
</dbReference>
<evidence type="ECO:0000256" key="4">
    <source>
        <dbReference type="ARBA" id="ARBA00022589"/>
    </source>
</evidence>
<evidence type="ECO:0000256" key="6">
    <source>
        <dbReference type="ARBA" id="ARBA00022679"/>
    </source>
</evidence>
<dbReference type="InterPro" id="IPR017804">
    <property type="entry name" value="MeTrfase_EgtD-like"/>
</dbReference>
<keyword evidence="6" id="KW-0808">Transferase</keyword>
<dbReference type="PANTHER" id="PTHR43397">
    <property type="entry name" value="ERGOTHIONEINE BIOSYNTHESIS PROTEIN 1"/>
    <property type="match status" value="1"/>
</dbReference>
<comment type="pathway">
    <text evidence="1">Alkaloid biosynthesis; ergot alkaloid biosynthesis.</text>
</comment>
<evidence type="ECO:0000256" key="3">
    <source>
        <dbReference type="ARBA" id="ARBA00011738"/>
    </source>
</evidence>
<evidence type="ECO:0000256" key="5">
    <source>
        <dbReference type="ARBA" id="ARBA00022603"/>
    </source>
</evidence>
<dbReference type="Pfam" id="PF10017">
    <property type="entry name" value="Methyltransf_33"/>
    <property type="match status" value="1"/>
</dbReference>
<dbReference type="InterPro" id="IPR019257">
    <property type="entry name" value="MeTrfase_dom"/>
</dbReference>
<reference evidence="11" key="1">
    <citation type="journal article" date="2014" name="Proc. Natl. Acad. Sci. U.S.A.">
        <title>Extensive sampling of basidiomycete genomes demonstrates inadequacy of the white-rot/brown-rot paradigm for wood decay fungi.</title>
        <authorList>
            <person name="Riley R."/>
            <person name="Salamov A.A."/>
            <person name="Brown D.W."/>
            <person name="Nagy L.G."/>
            <person name="Floudas D."/>
            <person name="Held B.W."/>
            <person name="Levasseur A."/>
            <person name="Lombard V."/>
            <person name="Morin E."/>
            <person name="Otillar R."/>
            <person name="Lindquist E.A."/>
            <person name="Sun H."/>
            <person name="LaButti K.M."/>
            <person name="Schmutz J."/>
            <person name="Jabbour D."/>
            <person name="Luo H."/>
            <person name="Baker S.E."/>
            <person name="Pisabarro A.G."/>
            <person name="Walton J.D."/>
            <person name="Blanchette R.A."/>
            <person name="Henrissat B."/>
            <person name="Martin F."/>
            <person name="Cullen D."/>
            <person name="Hibbett D.S."/>
            <person name="Grigoriev I.V."/>
        </authorList>
    </citation>
    <scope>NUCLEOTIDE SEQUENCE [LARGE SCALE GENOMIC DNA]</scope>
    <source>
        <strain evidence="11">CBS 339.88</strain>
    </source>
</reference>
<name>A0A067SGM5_GALM3</name>
<dbReference type="AlphaFoldDB" id="A0A067SGM5"/>
<dbReference type="PANTHER" id="PTHR43397:SF1">
    <property type="entry name" value="ERGOTHIONEINE BIOSYNTHESIS PROTEIN 1"/>
    <property type="match status" value="1"/>
</dbReference>
<evidence type="ECO:0000256" key="8">
    <source>
        <dbReference type="ARBA" id="ARBA00049425"/>
    </source>
</evidence>
<proteinExistence type="inferred from homology"/>
<evidence type="ECO:0000313" key="10">
    <source>
        <dbReference type="EMBL" id="KDR66884.1"/>
    </source>
</evidence>
<dbReference type="InterPro" id="IPR051128">
    <property type="entry name" value="EgtD_Methyltrsf_superfamily"/>
</dbReference>
<comment type="catalytic activity">
    <reaction evidence="8">
        <text>4-(3-methylbut-2-enyl)-L-tryptophan + S-adenosyl-L-methionine = 4-(3-methylbut-2-enyl)-L-abrine + S-adenosyl-L-homocysteine + H(+)</text>
        <dbReference type="Rhea" id="RHEA:34435"/>
        <dbReference type="ChEBI" id="CHEBI:15378"/>
        <dbReference type="ChEBI" id="CHEBI:57856"/>
        <dbReference type="ChEBI" id="CHEBI:58209"/>
        <dbReference type="ChEBI" id="CHEBI:59789"/>
        <dbReference type="ChEBI" id="CHEBI:67248"/>
        <dbReference type="EC" id="2.1.1.261"/>
    </reaction>
</comment>
<protein>
    <recommendedName>
        <fullName evidence="7">4-dimethylallyltryptophan N-methyltransferase</fullName>
        <ecNumber evidence="7">2.1.1.261</ecNumber>
    </recommendedName>
</protein>
<dbReference type="InterPro" id="IPR017805">
    <property type="entry name" value="SAM_MeTrfase_EasF-type_put"/>
</dbReference>
<comment type="subunit">
    <text evidence="3">Homodimer.</text>
</comment>
<dbReference type="InterPro" id="IPR029063">
    <property type="entry name" value="SAM-dependent_MTases_sf"/>
</dbReference>
<comment type="similarity">
    <text evidence="2">Belongs to the methyltransferase superfamily.</text>
</comment>
<dbReference type="NCBIfam" id="TIGR03439">
    <property type="entry name" value="methyl_EasF"/>
    <property type="match status" value="1"/>
</dbReference>
<keyword evidence="4" id="KW-0017">Alkaloid metabolism</keyword>
<feature type="domain" description="Histidine-specific methyltransferase SAM-dependent" evidence="9">
    <location>
        <begin position="23"/>
        <end position="354"/>
    </location>
</feature>
<evidence type="ECO:0000256" key="7">
    <source>
        <dbReference type="ARBA" id="ARBA00039094"/>
    </source>
</evidence>
<dbReference type="OrthoDB" id="659at2759"/>